<evidence type="ECO:0000313" key="1">
    <source>
        <dbReference type="EMBL" id="MFC4501729.1"/>
    </source>
</evidence>
<proteinExistence type="predicted"/>
<gene>
    <name evidence="1" type="ORF">ACFPIH_19695</name>
</gene>
<accession>A0ABV9ARA5</accession>
<comment type="caution">
    <text evidence="1">The sequence shown here is derived from an EMBL/GenBank/DDBJ whole genome shotgun (WGS) entry which is preliminary data.</text>
</comment>
<dbReference type="RefSeq" id="WP_381173791.1">
    <property type="nucleotide sequence ID" value="NZ_JBHSFK010000012.1"/>
</dbReference>
<protein>
    <submittedName>
        <fullName evidence="1">Uncharacterized protein</fullName>
    </submittedName>
</protein>
<dbReference type="Proteomes" id="UP001595839">
    <property type="component" value="Unassembled WGS sequence"/>
</dbReference>
<keyword evidence="2" id="KW-1185">Reference proteome</keyword>
<dbReference type="EMBL" id="JBHSFK010000012">
    <property type="protein sequence ID" value="MFC4501729.1"/>
    <property type="molecule type" value="Genomic_DNA"/>
</dbReference>
<sequence length="122" mass="13211">MITTTDAKVMETLRAVVSERPEYTYSAPEYMAGSGGACFYVHVDEDRSPVGAGCAVGVVLHRLGVPLKELMQHEGKTAIQMVREVIEGVSRSTANKLRAFQFMQDGGVPWGEAYAKATGETI</sequence>
<organism evidence="1 2">
    <name type="scientific">Streptomyces vulcanius</name>
    <dbReference type="NCBI Taxonomy" id="1441876"/>
    <lineage>
        <taxon>Bacteria</taxon>
        <taxon>Bacillati</taxon>
        <taxon>Actinomycetota</taxon>
        <taxon>Actinomycetes</taxon>
        <taxon>Kitasatosporales</taxon>
        <taxon>Streptomycetaceae</taxon>
        <taxon>Streptomyces</taxon>
    </lineage>
</organism>
<name>A0ABV9ARA5_9ACTN</name>
<reference evidence="2" key="1">
    <citation type="journal article" date="2019" name="Int. J. Syst. Evol. Microbiol.">
        <title>The Global Catalogue of Microorganisms (GCM) 10K type strain sequencing project: providing services to taxonomists for standard genome sequencing and annotation.</title>
        <authorList>
            <consortium name="The Broad Institute Genomics Platform"/>
            <consortium name="The Broad Institute Genome Sequencing Center for Infectious Disease"/>
            <person name="Wu L."/>
            <person name="Ma J."/>
        </authorList>
    </citation>
    <scope>NUCLEOTIDE SEQUENCE [LARGE SCALE GENOMIC DNA]</scope>
    <source>
        <strain evidence="2">CGMCC 4.7177</strain>
    </source>
</reference>
<evidence type="ECO:0000313" key="2">
    <source>
        <dbReference type="Proteomes" id="UP001595839"/>
    </source>
</evidence>